<dbReference type="AlphaFoldDB" id="A0A7J5C1F8"/>
<name>A0A7J5C1F8_9MICO</name>
<dbReference type="SUPFAM" id="SSF46767">
    <property type="entry name" value="Methylated DNA-protein cysteine methyltransferase, C-terminal domain"/>
    <property type="match status" value="1"/>
</dbReference>
<dbReference type="InterPro" id="IPR023546">
    <property type="entry name" value="MGMT"/>
</dbReference>
<dbReference type="GO" id="GO:0006307">
    <property type="term" value="P:DNA alkylation repair"/>
    <property type="evidence" value="ECO:0007669"/>
    <property type="project" value="UniProtKB-UniRule"/>
</dbReference>
<sequence>MTIDGTTEVDEGGAGRTDPADLRSGLPIPGDDLARLRVRLATRANDEALVDVGHRTVDSPLGPLLVAVTERGIVRIAFERQGFDAALEELATRIGARVLEDPARTDPVARQLDEYFDGRRRAFELPVDHRLAHGFRALVQAALPDIPFGTTTSYGELARVVGRPGAARAVGTACATNPVPIVVPCHRVLRADGSAGGYAGGEAAKRLLLALERRA</sequence>
<evidence type="ECO:0000259" key="11">
    <source>
        <dbReference type="Pfam" id="PF01035"/>
    </source>
</evidence>
<dbReference type="PROSITE" id="PS00374">
    <property type="entry name" value="MGMT"/>
    <property type="match status" value="1"/>
</dbReference>
<dbReference type="HAMAP" id="MF_00772">
    <property type="entry name" value="OGT"/>
    <property type="match status" value="1"/>
</dbReference>
<dbReference type="InterPro" id="IPR036631">
    <property type="entry name" value="MGMT_N_sf"/>
</dbReference>
<dbReference type="PANTHER" id="PTHR10815">
    <property type="entry name" value="METHYLATED-DNA--PROTEIN-CYSTEINE METHYLTRANSFERASE"/>
    <property type="match status" value="1"/>
</dbReference>
<dbReference type="Gene3D" id="1.10.10.10">
    <property type="entry name" value="Winged helix-like DNA-binding domain superfamily/Winged helix DNA-binding domain"/>
    <property type="match status" value="1"/>
</dbReference>
<comment type="subcellular location">
    <subcellularLocation>
        <location evidence="9">Cytoplasm</location>
    </subcellularLocation>
</comment>
<evidence type="ECO:0000259" key="12">
    <source>
        <dbReference type="Pfam" id="PF02870"/>
    </source>
</evidence>
<dbReference type="GO" id="GO:0005737">
    <property type="term" value="C:cytoplasm"/>
    <property type="evidence" value="ECO:0007669"/>
    <property type="project" value="UniProtKB-SubCell"/>
</dbReference>
<feature type="domain" description="Methylguanine DNA methyltransferase ribonuclease-like" evidence="12">
    <location>
        <begin position="55"/>
        <end position="128"/>
    </location>
</feature>
<feature type="region of interest" description="Disordered" evidence="10">
    <location>
        <begin position="1"/>
        <end position="26"/>
    </location>
</feature>
<dbReference type="Pfam" id="PF01035">
    <property type="entry name" value="DNA_binding_1"/>
    <property type="match status" value="1"/>
</dbReference>
<dbReference type="FunFam" id="1.10.10.10:FF:000214">
    <property type="entry name" value="Methylated-DNA--protein-cysteine methyltransferase"/>
    <property type="match status" value="1"/>
</dbReference>
<evidence type="ECO:0000256" key="2">
    <source>
        <dbReference type="ARBA" id="ARBA00008711"/>
    </source>
</evidence>
<gene>
    <name evidence="13" type="ORF">F8O01_02740</name>
</gene>
<dbReference type="GO" id="GO:0003908">
    <property type="term" value="F:methylated-DNA-[protein]-cysteine S-methyltransferase activity"/>
    <property type="evidence" value="ECO:0007669"/>
    <property type="project" value="UniProtKB-UniRule"/>
</dbReference>
<dbReference type="EC" id="2.1.1.63" evidence="9"/>
<dbReference type="GO" id="GO:0032259">
    <property type="term" value="P:methylation"/>
    <property type="evidence" value="ECO:0007669"/>
    <property type="project" value="UniProtKB-KW"/>
</dbReference>
<evidence type="ECO:0000256" key="3">
    <source>
        <dbReference type="ARBA" id="ARBA00022490"/>
    </source>
</evidence>
<evidence type="ECO:0000256" key="10">
    <source>
        <dbReference type="SAM" id="MobiDB-lite"/>
    </source>
</evidence>
<dbReference type="Pfam" id="PF02870">
    <property type="entry name" value="Methyltransf_1N"/>
    <property type="match status" value="1"/>
</dbReference>
<comment type="similarity">
    <text evidence="2 9">Belongs to the MGMT family.</text>
</comment>
<accession>A0A7J5C1F8</accession>
<evidence type="ECO:0000313" key="13">
    <source>
        <dbReference type="EMBL" id="KAB1660265.1"/>
    </source>
</evidence>
<protein>
    <recommendedName>
        <fullName evidence="9">Methylated-DNA--protein-cysteine methyltransferase</fullName>
        <ecNumber evidence="9">2.1.1.63</ecNumber>
    </recommendedName>
    <alternativeName>
        <fullName evidence="9">6-O-methylguanine-DNA methyltransferase</fullName>
        <shortName evidence="9">MGMT</shortName>
    </alternativeName>
    <alternativeName>
        <fullName evidence="9">O-6-methylguanine-DNA-alkyltransferase</fullName>
    </alternativeName>
</protein>
<dbReference type="SUPFAM" id="SSF53155">
    <property type="entry name" value="Methylated DNA-protein cysteine methyltransferase domain"/>
    <property type="match status" value="1"/>
</dbReference>
<keyword evidence="3 9" id="KW-0963">Cytoplasm</keyword>
<evidence type="ECO:0000256" key="1">
    <source>
        <dbReference type="ARBA" id="ARBA00001286"/>
    </source>
</evidence>
<dbReference type="InterPro" id="IPR036217">
    <property type="entry name" value="MethylDNA_cys_MeTrfase_DNAb"/>
</dbReference>
<dbReference type="RefSeq" id="WP_158039365.1">
    <property type="nucleotide sequence ID" value="NZ_JACCFV010000001.1"/>
</dbReference>
<evidence type="ECO:0000256" key="5">
    <source>
        <dbReference type="ARBA" id="ARBA00022679"/>
    </source>
</evidence>
<reference evidence="13 14" key="1">
    <citation type="submission" date="2019-09" db="EMBL/GenBank/DDBJ databases">
        <title>Phylogeny of genus Pseudoclavibacter and closely related genus.</title>
        <authorList>
            <person name="Li Y."/>
        </authorList>
    </citation>
    <scope>NUCLEOTIDE SEQUENCE [LARGE SCALE GENOMIC DNA]</scope>
    <source>
        <strain evidence="13 14">DSM 23821</strain>
    </source>
</reference>
<evidence type="ECO:0000256" key="8">
    <source>
        <dbReference type="ARBA" id="ARBA00049348"/>
    </source>
</evidence>
<evidence type="ECO:0000256" key="4">
    <source>
        <dbReference type="ARBA" id="ARBA00022603"/>
    </source>
</evidence>
<dbReference type="NCBIfam" id="TIGR00589">
    <property type="entry name" value="ogt"/>
    <property type="match status" value="1"/>
</dbReference>
<proteinExistence type="inferred from homology"/>
<dbReference type="Proteomes" id="UP000467240">
    <property type="component" value="Unassembled WGS sequence"/>
</dbReference>
<feature type="domain" description="Methylated-DNA-[protein]-cysteine S-methyltransferase DNA binding" evidence="11">
    <location>
        <begin position="135"/>
        <end position="213"/>
    </location>
</feature>
<keyword evidence="6 9" id="KW-0227">DNA damage</keyword>
<comment type="catalytic activity">
    <reaction evidence="8 9">
        <text>a 6-O-methyl-2'-deoxyguanosine in DNA + L-cysteinyl-[protein] = S-methyl-L-cysteinyl-[protein] + a 2'-deoxyguanosine in DNA</text>
        <dbReference type="Rhea" id="RHEA:24000"/>
        <dbReference type="Rhea" id="RHEA-COMP:10131"/>
        <dbReference type="Rhea" id="RHEA-COMP:10132"/>
        <dbReference type="Rhea" id="RHEA-COMP:11367"/>
        <dbReference type="Rhea" id="RHEA-COMP:11368"/>
        <dbReference type="ChEBI" id="CHEBI:29950"/>
        <dbReference type="ChEBI" id="CHEBI:82612"/>
        <dbReference type="ChEBI" id="CHEBI:85445"/>
        <dbReference type="ChEBI" id="CHEBI:85448"/>
        <dbReference type="EC" id="2.1.1.63"/>
    </reaction>
</comment>
<comment type="function">
    <text evidence="9">Involved in the cellular defense against the biological effects of O6-methylguanine (O6-MeG) and O4-methylthymine (O4-MeT) in DNA. Repairs the methylated nucleobase in DNA by stoichiometrically transferring the methyl group to a cysteine residue in the enzyme. This is a suicide reaction: the enzyme is irreversibly inactivated.</text>
</comment>
<evidence type="ECO:0000313" key="14">
    <source>
        <dbReference type="Proteomes" id="UP000467240"/>
    </source>
</evidence>
<dbReference type="EMBL" id="WBJZ01000003">
    <property type="protein sequence ID" value="KAB1660265.1"/>
    <property type="molecule type" value="Genomic_DNA"/>
</dbReference>
<dbReference type="InterPro" id="IPR014048">
    <property type="entry name" value="MethylDNA_cys_MeTrfase_DNA-bd"/>
</dbReference>
<organism evidence="13 14">
    <name type="scientific">Pseudoclavibacter chungangensis</name>
    <dbReference type="NCBI Taxonomy" id="587635"/>
    <lineage>
        <taxon>Bacteria</taxon>
        <taxon>Bacillati</taxon>
        <taxon>Actinomycetota</taxon>
        <taxon>Actinomycetes</taxon>
        <taxon>Micrococcales</taxon>
        <taxon>Microbacteriaceae</taxon>
        <taxon>Pseudoclavibacter</taxon>
    </lineage>
</organism>
<comment type="miscellaneous">
    <text evidence="9">This enzyme catalyzes only one turnover and therefore is not strictly catalytic. According to one definition, an enzyme is a biocatalyst that acts repeatedly and over many reaction cycles.</text>
</comment>
<comment type="catalytic activity">
    <reaction evidence="1 9">
        <text>a 4-O-methyl-thymidine in DNA + L-cysteinyl-[protein] = a thymidine in DNA + S-methyl-L-cysteinyl-[protein]</text>
        <dbReference type="Rhea" id="RHEA:53428"/>
        <dbReference type="Rhea" id="RHEA-COMP:10131"/>
        <dbReference type="Rhea" id="RHEA-COMP:10132"/>
        <dbReference type="Rhea" id="RHEA-COMP:13555"/>
        <dbReference type="Rhea" id="RHEA-COMP:13556"/>
        <dbReference type="ChEBI" id="CHEBI:29950"/>
        <dbReference type="ChEBI" id="CHEBI:82612"/>
        <dbReference type="ChEBI" id="CHEBI:137386"/>
        <dbReference type="ChEBI" id="CHEBI:137387"/>
        <dbReference type="EC" id="2.1.1.63"/>
    </reaction>
</comment>
<evidence type="ECO:0000256" key="7">
    <source>
        <dbReference type="ARBA" id="ARBA00023204"/>
    </source>
</evidence>
<dbReference type="InterPro" id="IPR008332">
    <property type="entry name" value="MethylG_MeTrfase_N"/>
</dbReference>
<evidence type="ECO:0000256" key="9">
    <source>
        <dbReference type="HAMAP-Rule" id="MF_00772"/>
    </source>
</evidence>
<keyword evidence="4 9" id="KW-0489">Methyltransferase</keyword>
<keyword evidence="7 9" id="KW-0234">DNA repair</keyword>
<feature type="active site" description="Nucleophile; methyl group acceptor" evidence="9">
    <location>
        <position position="185"/>
    </location>
</feature>
<keyword evidence="5 9" id="KW-0808">Transferase</keyword>
<dbReference type="OrthoDB" id="9802228at2"/>
<comment type="caution">
    <text evidence="13">The sequence shown here is derived from an EMBL/GenBank/DDBJ whole genome shotgun (WGS) entry which is preliminary data.</text>
</comment>
<dbReference type="PANTHER" id="PTHR10815:SF5">
    <property type="entry name" value="METHYLATED-DNA--PROTEIN-CYSTEINE METHYLTRANSFERASE"/>
    <property type="match status" value="1"/>
</dbReference>
<dbReference type="InterPro" id="IPR001497">
    <property type="entry name" value="MethylDNA_cys_MeTrfase_AS"/>
</dbReference>
<dbReference type="InterPro" id="IPR036388">
    <property type="entry name" value="WH-like_DNA-bd_sf"/>
</dbReference>
<dbReference type="Gene3D" id="3.30.160.70">
    <property type="entry name" value="Methylated DNA-protein cysteine methyltransferase domain"/>
    <property type="match status" value="1"/>
</dbReference>
<keyword evidence="14" id="KW-1185">Reference proteome</keyword>
<evidence type="ECO:0000256" key="6">
    <source>
        <dbReference type="ARBA" id="ARBA00022763"/>
    </source>
</evidence>
<dbReference type="CDD" id="cd06445">
    <property type="entry name" value="ATase"/>
    <property type="match status" value="1"/>
</dbReference>